<gene>
    <name evidence="4" type="ORF">ADICEAN_03246</name>
</gene>
<evidence type="ECO:0000256" key="1">
    <source>
        <dbReference type="ARBA" id="ARBA00022963"/>
    </source>
</evidence>
<accession>M7NT10</accession>
<evidence type="ECO:0000259" key="3">
    <source>
        <dbReference type="Pfam" id="PF00561"/>
    </source>
</evidence>
<dbReference type="RefSeq" id="WP_009196629.1">
    <property type="nucleotide sequence ID" value="NZ_AODQ01000101.1"/>
</dbReference>
<reference evidence="4 5" key="1">
    <citation type="journal article" date="2013" name="Genome Announc.">
        <title>Draft Genome Sequence of Cesiribacter andamanensis Strain AMV16T, Isolated from a Soil Sample from a Mud Volcano in the Andaman Islands, India.</title>
        <authorList>
            <person name="Shivaji S."/>
            <person name="Ara S."/>
            <person name="Begum Z."/>
            <person name="Srinivas T.N."/>
            <person name="Singh A."/>
            <person name="Kumar Pinnaka A."/>
        </authorList>
    </citation>
    <scope>NUCLEOTIDE SEQUENCE [LARGE SCALE GENOMIC DNA]</scope>
    <source>
        <strain evidence="4 5">AMV16</strain>
    </source>
</reference>
<keyword evidence="5" id="KW-1185">Reference proteome</keyword>
<dbReference type="Proteomes" id="UP000011910">
    <property type="component" value="Unassembled WGS sequence"/>
</dbReference>
<evidence type="ECO:0000313" key="4">
    <source>
        <dbReference type="EMBL" id="EMR01624.1"/>
    </source>
</evidence>
<dbReference type="EMBL" id="AODQ01000101">
    <property type="protein sequence ID" value="EMR01624.1"/>
    <property type="molecule type" value="Genomic_DNA"/>
</dbReference>
<dbReference type="GO" id="GO:0016042">
    <property type="term" value="P:lipid catabolic process"/>
    <property type="evidence" value="ECO:0007669"/>
    <property type="project" value="UniProtKB-KW"/>
</dbReference>
<dbReference type="eggNOG" id="COG2267">
    <property type="taxonomic scope" value="Bacteria"/>
</dbReference>
<protein>
    <submittedName>
        <fullName evidence="4">Alpha/beta hydrolase family protein</fullName>
    </submittedName>
</protein>
<dbReference type="PANTHER" id="PTHR11005">
    <property type="entry name" value="LYSOSOMAL ACID LIPASE-RELATED"/>
    <property type="match status" value="1"/>
</dbReference>
<evidence type="ECO:0000313" key="5">
    <source>
        <dbReference type="Proteomes" id="UP000011910"/>
    </source>
</evidence>
<organism evidence="4 5">
    <name type="scientific">Cesiribacter andamanensis AMV16</name>
    <dbReference type="NCBI Taxonomy" id="1279009"/>
    <lineage>
        <taxon>Bacteria</taxon>
        <taxon>Pseudomonadati</taxon>
        <taxon>Bacteroidota</taxon>
        <taxon>Cytophagia</taxon>
        <taxon>Cytophagales</taxon>
        <taxon>Cesiribacteraceae</taxon>
        <taxon>Cesiribacter</taxon>
    </lineage>
</organism>
<dbReference type="Pfam" id="PF00561">
    <property type="entry name" value="Abhydrolase_1"/>
    <property type="match status" value="1"/>
</dbReference>
<dbReference type="SUPFAM" id="SSF53474">
    <property type="entry name" value="alpha/beta-Hydrolases"/>
    <property type="match status" value="1"/>
</dbReference>
<evidence type="ECO:0000256" key="2">
    <source>
        <dbReference type="ARBA" id="ARBA00023098"/>
    </source>
</evidence>
<keyword evidence="2" id="KW-0443">Lipid metabolism</keyword>
<dbReference type="AlphaFoldDB" id="M7NT10"/>
<dbReference type="STRING" id="1279009.ADICEAN_03246"/>
<name>M7NT10_9BACT</name>
<dbReference type="OrthoDB" id="9777090at2"/>
<keyword evidence="1" id="KW-0442">Lipid degradation</keyword>
<proteinExistence type="predicted"/>
<feature type="domain" description="AB hydrolase-1" evidence="3">
    <location>
        <begin position="45"/>
        <end position="158"/>
    </location>
</feature>
<dbReference type="Gene3D" id="3.40.50.1820">
    <property type="entry name" value="alpha/beta hydrolase"/>
    <property type="match status" value="2"/>
</dbReference>
<comment type="caution">
    <text evidence="4">The sequence shown here is derived from an EMBL/GenBank/DDBJ whole genome shotgun (WGS) entry which is preliminary data.</text>
</comment>
<dbReference type="GO" id="GO:0016787">
    <property type="term" value="F:hydrolase activity"/>
    <property type="evidence" value="ECO:0007669"/>
    <property type="project" value="UniProtKB-KW"/>
</dbReference>
<sequence length="317" mass="35041">MHTNTSSRPFTSESHFVAVGQQRLHLKRFTAAPGSSSEGASPGQPVFLVHGSIENGQIFYSASGKGLAPWLAGRGYDVFVADLRGRGNSSPRVSARAGWGLREILEEDFPAMLQEIVRLRGGLPQHWMGHSWGGVLLLAYLARWQAPAPVSSLSFFGTKRRLGVWNPKKALMVDGAWSAMGEALTRLYGYLPARKWKMGSDDESARSYRETHRWVVEKEWRDSRDGFDYGQALRQQALPPALYLTGASDTVLGHPIDVHRLMQETGIDQPNQLVVAGKATGFRHDYGHIDLLTHADAPADVYPRVAAWLEDNRPGQG</sequence>
<dbReference type="InterPro" id="IPR000073">
    <property type="entry name" value="AB_hydrolase_1"/>
</dbReference>
<dbReference type="InterPro" id="IPR029058">
    <property type="entry name" value="AB_hydrolase_fold"/>
</dbReference>
<keyword evidence="4" id="KW-0378">Hydrolase</keyword>